<dbReference type="RefSeq" id="WP_143316320.1">
    <property type="nucleotide sequence ID" value="NZ_JACSRA010000001.1"/>
</dbReference>
<dbReference type="Gene3D" id="2.20.25.110">
    <property type="entry name" value="S-adenosyl-L-methionine-dependent methyltransferases"/>
    <property type="match status" value="1"/>
</dbReference>
<accession>A0ABR8PP34</accession>
<sequence length="169" mass="19624">MGKKILINLNNVHIEGDILDVSRENSGIIYNISKDAEEEVSVDYVDLDSRKILNRRTYDACTFFFNLNNILGGRKKESLIKEICGYLKEEGVIYIWDINKERGGFCDYNVNAVLPNGSVKEVVLKNYNPLITCKFEEIKKILEKYSEIEETKLWEDIFFIKAVKKKKLT</sequence>
<protein>
    <recommendedName>
        <fullName evidence="3">Class I SAM-dependent methyltransferase</fullName>
    </recommendedName>
</protein>
<evidence type="ECO:0000313" key="1">
    <source>
        <dbReference type="EMBL" id="MBD7909949.1"/>
    </source>
</evidence>
<dbReference type="Proteomes" id="UP000627781">
    <property type="component" value="Unassembled WGS sequence"/>
</dbReference>
<proteinExistence type="predicted"/>
<comment type="caution">
    <text evidence="1">The sequence shown here is derived from an EMBL/GenBank/DDBJ whole genome shotgun (WGS) entry which is preliminary data.</text>
</comment>
<evidence type="ECO:0000313" key="2">
    <source>
        <dbReference type="Proteomes" id="UP000627781"/>
    </source>
</evidence>
<evidence type="ECO:0008006" key="3">
    <source>
        <dbReference type="Google" id="ProtNLM"/>
    </source>
</evidence>
<keyword evidence="2" id="KW-1185">Reference proteome</keyword>
<reference evidence="1 2" key="1">
    <citation type="submission" date="2020-08" db="EMBL/GenBank/DDBJ databases">
        <title>A Genomic Blueprint of the Chicken Gut Microbiome.</title>
        <authorList>
            <person name="Gilroy R."/>
            <person name="Ravi A."/>
            <person name="Getino M."/>
            <person name="Pursley I."/>
            <person name="Horton D.L."/>
            <person name="Alikhan N.-F."/>
            <person name="Baker D."/>
            <person name="Gharbi K."/>
            <person name="Hall N."/>
            <person name="Watson M."/>
            <person name="Adriaenssens E.M."/>
            <person name="Foster-Nyarko E."/>
            <person name="Jarju S."/>
            <person name="Secka A."/>
            <person name="Antonio M."/>
            <person name="Oren A."/>
            <person name="Chaudhuri R."/>
            <person name="La Ragione R.M."/>
            <person name="Hildebrand F."/>
            <person name="Pallen M.J."/>
        </authorList>
    </citation>
    <scope>NUCLEOTIDE SEQUENCE [LARGE SCALE GENOMIC DNA]</scope>
    <source>
        <strain evidence="1 2">Sa3CVN1</strain>
    </source>
</reference>
<name>A0ABR8PP34_9CLOT</name>
<gene>
    <name evidence="1" type="ORF">H9661_01155</name>
</gene>
<dbReference type="SUPFAM" id="SSF53335">
    <property type="entry name" value="S-adenosyl-L-methionine-dependent methyltransferases"/>
    <property type="match status" value="1"/>
</dbReference>
<dbReference type="InterPro" id="IPR029063">
    <property type="entry name" value="SAM-dependent_MTases_sf"/>
</dbReference>
<dbReference type="EMBL" id="JACSRA010000001">
    <property type="protein sequence ID" value="MBD7909949.1"/>
    <property type="molecule type" value="Genomic_DNA"/>
</dbReference>
<dbReference type="Gene3D" id="3.40.50.150">
    <property type="entry name" value="Vaccinia Virus protein VP39"/>
    <property type="match status" value="1"/>
</dbReference>
<organism evidence="1 2">
    <name type="scientific">Clostridium cibarium</name>
    <dbReference type="NCBI Taxonomy" id="2762247"/>
    <lineage>
        <taxon>Bacteria</taxon>
        <taxon>Bacillati</taxon>
        <taxon>Bacillota</taxon>
        <taxon>Clostridia</taxon>
        <taxon>Eubacteriales</taxon>
        <taxon>Clostridiaceae</taxon>
        <taxon>Clostridium</taxon>
    </lineage>
</organism>